<evidence type="ECO:0000313" key="12">
    <source>
        <dbReference type="Proteomes" id="UP000252139"/>
    </source>
</evidence>
<dbReference type="InterPro" id="IPR015943">
    <property type="entry name" value="WD40/YVTN_repeat-like_dom_sf"/>
</dbReference>
<reference evidence="11 12" key="1">
    <citation type="journal article" date="2018" name="G3 (Bethesda)">
        <title>Phylogenetic and Phylogenomic Definition of Rhizopus Species.</title>
        <authorList>
            <person name="Gryganskyi A.P."/>
            <person name="Golan J."/>
            <person name="Dolatabadi S."/>
            <person name="Mondo S."/>
            <person name="Robb S."/>
            <person name="Idnurm A."/>
            <person name="Muszewska A."/>
            <person name="Steczkiewicz K."/>
            <person name="Masonjones S."/>
            <person name="Liao H.L."/>
            <person name="Gajdeczka M.T."/>
            <person name="Anike F."/>
            <person name="Vuek A."/>
            <person name="Anishchenko I.M."/>
            <person name="Voigt K."/>
            <person name="de Hoog G.S."/>
            <person name="Smith M.E."/>
            <person name="Heitman J."/>
            <person name="Vilgalys R."/>
            <person name="Stajich J.E."/>
        </authorList>
    </citation>
    <scope>NUCLEOTIDE SEQUENCE [LARGE SCALE GENOMIC DNA]</scope>
    <source>
        <strain evidence="11 12">CBS 357.93</strain>
    </source>
</reference>
<dbReference type="OrthoDB" id="10248475at2759"/>
<organism evidence="11 12">
    <name type="scientific">Rhizopus azygosporus</name>
    <name type="common">Rhizopus microsporus var. azygosporus</name>
    <dbReference type="NCBI Taxonomy" id="86630"/>
    <lineage>
        <taxon>Eukaryota</taxon>
        <taxon>Fungi</taxon>
        <taxon>Fungi incertae sedis</taxon>
        <taxon>Mucoromycota</taxon>
        <taxon>Mucoromycotina</taxon>
        <taxon>Mucoromycetes</taxon>
        <taxon>Mucorales</taxon>
        <taxon>Mucorineae</taxon>
        <taxon>Rhizopodaceae</taxon>
        <taxon>Rhizopus</taxon>
    </lineage>
</organism>
<keyword evidence="10" id="KW-0853">WD repeat</keyword>
<keyword evidence="4 9" id="KW-0479">Metal-binding</keyword>
<keyword evidence="5 9" id="KW-0862">Zinc</keyword>
<evidence type="ECO:0000313" key="11">
    <source>
        <dbReference type="EMBL" id="RCH89965.1"/>
    </source>
</evidence>
<comment type="similarity">
    <text evidence="1">Belongs to the beta-class carbonic anhydrase family.</text>
</comment>
<dbReference type="PANTHER" id="PTHR11002:SF76">
    <property type="entry name" value="CARBONIC ANHYDRASE"/>
    <property type="match status" value="1"/>
</dbReference>
<keyword evidence="12" id="KW-1185">Reference proteome</keyword>
<dbReference type="Pfam" id="PF24796">
    <property type="entry name" value="WDR55"/>
    <property type="match status" value="1"/>
</dbReference>
<dbReference type="SUPFAM" id="SSF50978">
    <property type="entry name" value="WD40 repeat-like"/>
    <property type="match status" value="1"/>
</dbReference>
<comment type="catalytic activity">
    <reaction evidence="8">
        <text>hydrogencarbonate + H(+) = CO2 + H2O</text>
        <dbReference type="Rhea" id="RHEA:10748"/>
        <dbReference type="ChEBI" id="CHEBI:15377"/>
        <dbReference type="ChEBI" id="CHEBI:15378"/>
        <dbReference type="ChEBI" id="CHEBI:16526"/>
        <dbReference type="ChEBI" id="CHEBI:17544"/>
        <dbReference type="EC" id="4.2.1.1"/>
    </reaction>
</comment>
<keyword evidence="6" id="KW-0456">Lyase</keyword>
<dbReference type="PROSITE" id="PS50082">
    <property type="entry name" value="WD_REPEATS_2"/>
    <property type="match status" value="1"/>
</dbReference>
<protein>
    <recommendedName>
        <fullName evidence="3">Carbonic anhydrase</fullName>
        <ecNumber evidence="2">4.2.1.1</ecNumber>
    </recommendedName>
    <alternativeName>
        <fullName evidence="7">Carbonate dehydratase</fullName>
    </alternativeName>
</protein>
<evidence type="ECO:0000256" key="10">
    <source>
        <dbReference type="PROSITE-ProRule" id="PRU00221"/>
    </source>
</evidence>
<dbReference type="InterPro" id="IPR036322">
    <property type="entry name" value="WD40_repeat_dom_sf"/>
</dbReference>
<dbReference type="EMBL" id="PJQL01001198">
    <property type="protein sequence ID" value="RCH89965.1"/>
    <property type="molecule type" value="Genomic_DNA"/>
</dbReference>
<dbReference type="GO" id="GO:0008270">
    <property type="term" value="F:zinc ion binding"/>
    <property type="evidence" value="ECO:0007669"/>
    <property type="project" value="InterPro"/>
</dbReference>
<evidence type="ECO:0000256" key="4">
    <source>
        <dbReference type="ARBA" id="ARBA00022723"/>
    </source>
</evidence>
<gene>
    <name evidence="11" type="ORF">CU097_011112</name>
</gene>
<dbReference type="PROSITE" id="PS00705">
    <property type="entry name" value="PROK_CO2_ANHYDRASE_2"/>
    <property type="match status" value="1"/>
</dbReference>
<evidence type="ECO:0000256" key="7">
    <source>
        <dbReference type="ARBA" id="ARBA00031969"/>
    </source>
</evidence>
<dbReference type="Gene3D" id="3.40.1050.10">
    <property type="entry name" value="Carbonic anhydrase"/>
    <property type="match status" value="1"/>
</dbReference>
<feature type="binding site" evidence="9">
    <location>
        <position position="382"/>
    </location>
    <ligand>
        <name>Zn(2+)</name>
        <dbReference type="ChEBI" id="CHEBI:29105"/>
    </ligand>
</feature>
<evidence type="ECO:0000256" key="2">
    <source>
        <dbReference type="ARBA" id="ARBA00012925"/>
    </source>
</evidence>
<dbReference type="InterPro" id="IPR001680">
    <property type="entry name" value="WD40_rpt"/>
</dbReference>
<dbReference type="SUPFAM" id="SSF53056">
    <property type="entry name" value="beta-carbonic anhydrase, cab"/>
    <property type="match status" value="1"/>
</dbReference>
<name>A0A367JJA3_RHIAZ</name>
<dbReference type="FunFam" id="3.40.1050.10:FF:000001">
    <property type="entry name" value="Carbonic anhydrase"/>
    <property type="match status" value="1"/>
</dbReference>
<evidence type="ECO:0000256" key="6">
    <source>
        <dbReference type="ARBA" id="ARBA00023239"/>
    </source>
</evidence>
<dbReference type="GO" id="GO:0015976">
    <property type="term" value="P:carbon utilization"/>
    <property type="evidence" value="ECO:0007669"/>
    <property type="project" value="InterPro"/>
</dbReference>
<evidence type="ECO:0000256" key="9">
    <source>
        <dbReference type="PIRSR" id="PIRSR601765-1"/>
    </source>
</evidence>
<comment type="caution">
    <text evidence="11">The sequence shown here is derived from an EMBL/GenBank/DDBJ whole genome shotgun (WGS) entry which is preliminary data.</text>
</comment>
<evidence type="ECO:0000256" key="5">
    <source>
        <dbReference type="ARBA" id="ARBA00022833"/>
    </source>
</evidence>
<dbReference type="CDD" id="cd00883">
    <property type="entry name" value="beta_CA_cladeA"/>
    <property type="match status" value="1"/>
</dbReference>
<dbReference type="PANTHER" id="PTHR11002">
    <property type="entry name" value="CARBONIC ANHYDRASE"/>
    <property type="match status" value="1"/>
</dbReference>
<feature type="binding site" evidence="9">
    <location>
        <position position="380"/>
    </location>
    <ligand>
        <name>Zn(2+)</name>
        <dbReference type="ChEBI" id="CHEBI:29105"/>
    </ligand>
</feature>
<evidence type="ECO:0000256" key="3">
    <source>
        <dbReference type="ARBA" id="ARBA00014628"/>
    </source>
</evidence>
<dbReference type="InterPro" id="IPR015892">
    <property type="entry name" value="Carbonic_anhydrase_CS"/>
</dbReference>
<dbReference type="EC" id="4.2.1.1" evidence="2"/>
<dbReference type="InterPro" id="IPR036874">
    <property type="entry name" value="Carbonic_anhydrase_sf"/>
</dbReference>
<proteinExistence type="inferred from homology"/>
<dbReference type="GO" id="GO:0004089">
    <property type="term" value="F:carbonate dehydratase activity"/>
    <property type="evidence" value="ECO:0007669"/>
    <property type="project" value="UniProtKB-EC"/>
</dbReference>
<feature type="binding site" evidence="9">
    <location>
        <position position="439"/>
    </location>
    <ligand>
        <name>Zn(2+)</name>
        <dbReference type="ChEBI" id="CHEBI:29105"/>
    </ligand>
</feature>
<evidence type="ECO:0000256" key="1">
    <source>
        <dbReference type="ARBA" id="ARBA00006217"/>
    </source>
</evidence>
<accession>A0A367JJA3</accession>
<dbReference type="STRING" id="86630.A0A367JJA3"/>
<sequence length="547" mass="61627">MTTTITNCDNNKEEQAPNAIPFTHHIFDFDLHPSQPILAAGLINGQVHCYRYGLVSNTLQWSTQISKKSCRGVQFTKEGNRKDKSIQALDVSTGRILYKLAKAHRYPINKLCQLDNQLTATGDDEGIIKIWDMRTCKAVQEYKRHQDYISDMSFCDAKSTLLAAGGDGILSIYDIRQPLTKIKVSQEIDDELLSLTTVKDGQTVIAGSQSGALYIWNNADWSSPPTKWIGHPNSVDALCALDQDTICSGSSDGLLRLITVSPNYKFEGILGDHEDEFPIERIVLTHDRAYMASCGHDLSLRFWNVEFLFESQKKRKRTEEPESVKLSYHTTGNKFDANDTELEGLFENNRQWAKAVQEQDPNFFKTLAEKQEPKILWIGCSDSRVPVNQIVQLGPGEIFIHKNIANVVCHSDLNCLSVLQYAVEVLKVEHIVVCGHSNCGGVAAALGQQQFGLIDNWLRNVKDVYRLNQNEMDKIDNGKERLLKLVEYNAINSAQNIVHSTIVQNAWKRGQKLTVHAWVYNLEKGLLEKLNWAAKDPKSAKSIYVMA</sequence>
<dbReference type="Proteomes" id="UP000252139">
    <property type="component" value="Unassembled WGS sequence"/>
</dbReference>
<dbReference type="SMART" id="SM00320">
    <property type="entry name" value="WD40"/>
    <property type="match status" value="6"/>
</dbReference>
<dbReference type="Gene3D" id="2.130.10.10">
    <property type="entry name" value="YVTN repeat-like/Quinoprotein amine dehydrogenase"/>
    <property type="match status" value="2"/>
</dbReference>
<dbReference type="InterPro" id="IPR001765">
    <property type="entry name" value="Carbonic_anhydrase"/>
</dbReference>
<dbReference type="Pfam" id="PF00484">
    <property type="entry name" value="Pro_CA"/>
    <property type="match status" value="1"/>
</dbReference>
<comment type="cofactor">
    <cofactor evidence="9">
        <name>Zn(2+)</name>
        <dbReference type="ChEBI" id="CHEBI:29105"/>
    </cofactor>
    <text evidence="9">Binds 1 zinc ion per subunit.</text>
</comment>
<dbReference type="AlphaFoldDB" id="A0A367JJA3"/>
<dbReference type="SMART" id="SM00947">
    <property type="entry name" value="Pro_CA"/>
    <property type="match status" value="1"/>
</dbReference>
<feature type="repeat" description="WD" evidence="10">
    <location>
        <begin position="142"/>
        <end position="176"/>
    </location>
</feature>
<evidence type="ECO:0000256" key="8">
    <source>
        <dbReference type="ARBA" id="ARBA00048348"/>
    </source>
</evidence>
<feature type="binding site" evidence="9">
    <location>
        <position position="436"/>
    </location>
    <ligand>
        <name>Zn(2+)</name>
        <dbReference type="ChEBI" id="CHEBI:29105"/>
    </ligand>
</feature>